<sequence>MNNGTIKVKGIIDNTTFYKKLPPKTCVDCGYKIEEQHESYLTKCDHCLSKEIE</sequence>
<protein>
    <submittedName>
        <fullName evidence="1">YhfH family protein</fullName>
    </submittedName>
</protein>
<reference evidence="1" key="1">
    <citation type="submission" date="2024-05" db="EMBL/GenBank/DDBJ databases">
        <title>Metabacillus sp. nov., isolated from the rhizosphere soil of tomato plants.</title>
        <authorList>
            <person name="Ma R."/>
        </authorList>
    </citation>
    <scope>NUCLEOTIDE SEQUENCE</scope>
    <source>
        <strain evidence="1">DBTR6</strain>
    </source>
</reference>
<accession>A0ABS7UY77</accession>
<dbReference type="Proteomes" id="UP001165287">
    <property type="component" value="Unassembled WGS sequence"/>
</dbReference>
<gene>
    <name evidence="1" type="ORF">K9V48_22730</name>
</gene>
<name>A0ABS7UY77_9BACI</name>
<dbReference type="RefSeq" id="WP_224141406.1">
    <property type="nucleotide sequence ID" value="NZ_JAIQUM010000077.1"/>
</dbReference>
<evidence type="ECO:0000313" key="1">
    <source>
        <dbReference type="EMBL" id="MBZ5752969.1"/>
    </source>
</evidence>
<comment type="caution">
    <text evidence="1">The sequence shown here is derived from an EMBL/GenBank/DDBJ whole genome shotgun (WGS) entry which is preliminary data.</text>
</comment>
<keyword evidence="2" id="KW-1185">Reference proteome</keyword>
<dbReference type="Pfam" id="PF14149">
    <property type="entry name" value="YhfH"/>
    <property type="match status" value="1"/>
</dbReference>
<evidence type="ECO:0000313" key="2">
    <source>
        <dbReference type="Proteomes" id="UP001165287"/>
    </source>
</evidence>
<proteinExistence type="predicted"/>
<organism evidence="1 2">
    <name type="scientific">Metabacillus rhizolycopersici</name>
    <dbReference type="NCBI Taxonomy" id="2875709"/>
    <lineage>
        <taxon>Bacteria</taxon>
        <taxon>Bacillati</taxon>
        <taxon>Bacillota</taxon>
        <taxon>Bacilli</taxon>
        <taxon>Bacillales</taxon>
        <taxon>Bacillaceae</taxon>
        <taxon>Metabacillus</taxon>
    </lineage>
</organism>
<dbReference type="InterPro" id="IPR025432">
    <property type="entry name" value="YhfH-like"/>
</dbReference>
<dbReference type="EMBL" id="JAIQUM010000077">
    <property type="protein sequence ID" value="MBZ5752969.1"/>
    <property type="molecule type" value="Genomic_DNA"/>
</dbReference>